<keyword evidence="6" id="KW-1035">Host cytoplasm</keyword>
<comment type="PTM">
    <text evidence="6">Ubiquitinated in the presence of host E1 ubiquitin-activating enzyme, E2 ubiquitin-conjugating enzyme and ubiquitin.</text>
</comment>
<dbReference type="Gene3D" id="1.20.58.360">
    <property type="entry name" value="Shigella T3SS effector IpaH defines"/>
    <property type="match status" value="1"/>
</dbReference>
<feature type="active site" description="Glycyl thioester intermediate" evidence="6">
    <location>
        <position position="1323"/>
    </location>
</feature>
<dbReference type="InterPro" id="IPR050216">
    <property type="entry name" value="LRR_domain-containing"/>
</dbReference>
<feature type="domain" description="NEL" evidence="7">
    <location>
        <begin position="1235"/>
        <end position="1529"/>
    </location>
</feature>
<gene>
    <name evidence="8" type="ORF">B7H17_17490</name>
</gene>
<dbReference type="EMBL" id="NBWC01000025">
    <property type="protein sequence ID" value="ORL62799.1"/>
    <property type="molecule type" value="Genomic_DNA"/>
</dbReference>
<dbReference type="SMART" id="SM00369">
    <property type="entry name" value="LRR_TYP"/>
    <property type="match status" value="5"/>
</dbReference>
<dbReference type="InterPro" id="IPR046673">
    <property type="entry name" value="ToxA_N"/>
</dbReference>
<reference evidence="8 9" key="1">
    <citation type="submission" date="2017-04" db="EMBL/GenBank/DDBJ databases">
        <title>Presence of VIM-2 positive Pseudomonas species in chickens and their surrounding environment.</title>
        <authorList>
            <person name="Zhang R."/>
        </authorList>
    </citation>
    <scope>NUCLEOTIDE SEQUENCE [LARGE SCALE GENOMIC DNA]</scope>
    <source>
        <strain evidence="8 9">DZ-C18</strain>
    </source>
</reference>
<dbReference type="EC" id="2.3.2.27" evidence="2"/>
<dbReference type="Pfam" id="PF13855">
    <property type="entry name" value="LRR_8"/>
    <property type="match status" value="1"/>
</dbReference>
<keyword evidence="6" id="KW-0832">Ubl conjugation</keyword>
<evidence type="ECO:0000259" key="7">
    <source>
        <dbReference type="PROSITE" id="PS52053"/>
    </source>
</evidence>
<dbReference type="InterPro" id="IPR032675">
    <property type="entry name" value="LRR_dom_sf"/>
</dbReference>
<evidence type="ECO:0000313" key="9">
    <source>
        <dbReference type="Proteomes" id="UP000193675"/>
    </source>
</evidence>
<dbReference type="InterPro" id="IPR029487">
    <property type="entry name" value="NEL_dom"/>
</dbReference>
<keyword evidence="6" id="KW-0808">Transferase</keyword>
<accession>A0A1X0ZSX0</accession>
<evidence type="ECO:0000256" key="6">
    <source>
        <dbReference type="PROSITE-ProRule" id="PRU01398"/>
    </source>
</evidence>
<dbReference type="GO" id="GO:0005576">
    <property type="term" value="C:extracellular region"/>
    <property type="evidence" value="ECO:0007669"/>
    <property type="project" value="UniProtKB-UniRule"/>
</dbReference>
<name>A0A1X0ZSX0_PSEPU</name>
<dbReference type="Pfam" id="PF00560">
    <property type="entry name" value="LRR_1"/>
    <property type="match status" value="1"/>
</dbReference>
<dbReference type="Gene3D" id="3.80.10.10">
    <property type="entry name" value="Ribonuclease Inhibitor"/>
    <property type="match status" value="1"/>
</dbReference>
<dbReference type="OrthoDB" id="1467561at2"/>
<dbReference type="GO" id="GO:0016567">
    <property type="term" value="P:protein ubiquitination"/>
    <property type="evidence" value="ECO:0007669"/>
    <property type="project" value="InterPro"/>
</dbReference>
<keyword evidence="3" id="KW-0433">Leucine-rich repeat</keyword>
<organism evidence="8 9">
    <name type="scientific">Pseudomonas putida</name>
    <name type="common">Arthrobacter siderocapsulatus</name>
    <dbReference type="NCBI Taxonomy" id="303"/>
    <lineage>
        <taxon>Bacteria</taxon>
        <taxon>Pseudomonadati</taxon>
        <taxon>Pseudomonadota</taxon>
        <taxon>Gammaproteobacteria</taxon>
        <taxon>Pseudomonadales</taxon>
        <taxon>Pseudomonadaceae</taxon>
        <taxon>Pseudomonas</taxon>
    </lineage>
</organism>
<keyword evidence="6" id="KW-0833">Ubl conjugation pathway</keyword>
<evidence type="ECO:0000313" key="8">
    <source>
        <dbReference type="EMBL" id="ORL62799.1"/>
    </source>
</evidence>
<evidence type="ECO:0000256" key="1">
    <source>
        <dbReference type="ARBA" id="ARBA00000900"/>
    </source>
</evidence>
<dbReference type="GO" id="GO:0005737">
    <property type="term" value="C:cytoplasm"/>
    <property type="evidence" value="ECO:0007669"/>
    <property type="project" value="TreeGrafter"/>
</dbReference>
<dbReference type="Proteomes" id="UP000193675">
    <property type="component" value="Unassembled WGS sequence"/>
</dbReference>
<evidence type="ECO:0000256" key="3">
    <source>
        <dbReference type="ARBA" id="ARBA00022614"/>
    </source>
</evidence>
<dbReference type="PROSITE" id="PS51450">
    <property type="entry name" value="LRR"/>
    <property type="match status" value="1"/>
</dbReference>
<dbReference type="PROSITE" id="PS52053">
    <property type="entry name" value="NEL"/>
    <property type="match status" value="1"/>
</dbReference>
<keyword evidence="6" id="KW-0964">Secreted</keyword>
<evidence type="ECO:0000256" key="4">
    <source>
        <dbReference type="ARBA" id="ARBA00022737"/>
    </source>
</evidence>
<comment type="catalytic activity">
    <reaction evidence="1">
        <text>S-ubiquitinyl-[E2 ubiquitin-conjugating enzyme]-L-cysteine + [acceptor protein]-L-lysine = [E2 ubiquitin-conjugating enzyme]-L-cysteine + N(6)-ubiquitinyl-[acceptor protein]-L-lysine.</text>
        <dbReference type="EC" id="2.3.2.27"/>
    </reaction>
</comment>
<dbReference type="Pfam" id="PF14496">
    <property type="entry name" value="NEL"/>
    <property type="match status" value="1"/>
</dbReference>
<evidence type="ECO:0000256" key="2">
    <source>
        <dbReference type="ARBA" id="ARBA00012483"/>
    </source>
</evidence>
<keyword evidence="5" id="KW-0843">Virulence</keyword>
<dbReference type="PANTHER" id="PTHR48051">
    <property type="match status" value="1"/>
</dbReference>
<dbReference type="GO" id="GO:0061630">
    <property type="term" value="F:ubiquitin protein ligase activity"/>
    <property type="evidence" value="ECO:0007669"/>
    <property type="project" value="UniProtKB-EC"/>
</dbReference>
<evidence type="ECO:0000256" key="5">
    <source>
        <dbReference type="ARBA" id="ARBA00023026"/>
    </source>
</evidence>
<protein>
    <recommendedName>
        <fullName evidence="2">RING-type E3 ubiquitin transferase</fullName>
        <ecNumber evidence="2">2.3.2.27</ecNumber>
    </recommendedName>
</protein>
<proteinExistence type="inferred from homology"/>
<sequence length="1529" mass="170998">MDAREPDRPSADKNHDQAHQDGIIAKRLPAWLRLAPADQLEVLKDAMTLNLYHQERAQARLGQLQHIDAFAVSKLETALKVKFNADYSARQWQFRLGYWEPVIGSQPVGSHLSEARYERVSLVEAALRNFTEAEAKPVEAPAQGGVLARLQQALANLFSSDGKTDLQAPGNGLVDPAGKAQATPTPQAFAALCRDLDLGGQYQRHLDEVLQPSKEEPVAAATLLARAQRYAMLVDACVAHMQGALSDTEYQFLVALCLLRRPRQLDGKPFKARRLHLLGIDLEQIVVIEVFDRGAVYNTVNRVLVYIPADPQGAWGSYKDLRHFANALGKRLRTPTYQRAFARFVRRRDSHDFFHAVITGYRGVSDLANIDLGERLRDYPAELFASLGQGRVEQLKDDASLIAVPTAQLDREIQRKHELRLKAEGWALLTLAGLFVPGIGIGLLAASTWALLGEAYHGIEAWRQGESSDALDHLLNVATDLAVLGASAAGVGLAQRAWSRSTLVDSMLPALLEDGSVKLWKEDVSSFRSASPPPTALGDAAGIQRLEGQSWVQMQGQYFPVVQRVDDGQWQLLPQEGHGPLLRHNGAGAWRLWTEQPVQWAGSHYLFRRLGGRFAELDDEQIDQVLSFHGLGEDELRAWHVYGQVPEAEVVDSVERIQLDQRIRTLIGQLRAGQPVTDMPLLQQARRLPGAGDIDDLALAQRVADQRRALLQQFQDTLHAPDSVQVAALRRMFPRLHPRSAQALLDTASAADRQRLEDSSRVPLHLAEAARRRVLRIRVARACEALYLDVPQDSDLARVVLGMLEHLPGGTEGIRWRLFEQRVNGPLLAQMEEGATALDLVHVDGRFCRFDADGMAEGEPGELFDVLAAAYTPAQRAAMTINEPMAHNLRVMIGRLAVSRREELAQLLGDNGPRGWFQPPQRLADGRIGYPLSGRGPRAQSLRARLRNLYPSYNDAQLTLWLNQQAEQPGGIDTVLTRLEAEYRVLIRDLNTWISSARDDTEAEQRHFFGKGLLDCWQRRLPDQPDEPELIEHYWWSQSGAEPRILPALPEQVRLSHVTALSLRGMSLEAVPDEFLQAFPNVRLLELSSNNLTRLPLHLTQLPNLKFLDLYGNQIALDPGQSTILANCESLVYLNLSHNPLGRTFSVHAMPDLVELHLRNTSLRELPYGVLECPQLRTLDLSNNQIATLPTTFFDARVWREGEVRFNGNPFTEAQTQRFRAALQAPRAPQVAPNDPVPARTRWLDVVDSQDRDELASLWALLEAEPRAEPFFQVLQAMLGTAEFRSPVGASSLARRLLDMLAGMYEHPALRDLLFSAASDFTCVDSVALCFSDLEVRRLVWQAERSATGPQRGIALLRLGRQLSRLDALDSFARQDLTERLAAGQEPDEIEVVLAYRLALRIDLDLPIQTHSMQFGELAQVGQTQIARARAWVLDGEREQDRLRDSLVARDFWRTYLRSAHAEAFAELDATYSQRIEHLMADHQVPEAERLARIADLGEAQRLAENDKIKALTRQALETVFDEASVPVR</sequence>
<dbReference type="InterPro" id="IPR003591">
    <property type="entry name" value="Leu-rich_rpt_typical-subtyp"/>
</dbReference>
<comment type="caution">
    <text evidence="8">The sequence shown here is derived from an EMBL/GenBank/DDBJ whole genome shotgun (WGS) entry which is preliminary data.</text>
</comment>
<dbReference type="RefSeq" id="WP_084857969.1">
    <property type="nucleotide sequence ID" value="NZ_NBWC01000025.1"/>
</dbReference>
<dbReference type="InterPro" id="IPR001611">
    <property type="entry name" value="Leu-rich_rpt"/>
</dbReference>
<dbReference type="Pfam" id="PF20178">
    <property type="entry name" value="ToxA_N"/>
    <property type="match status" value="1"/>
</dbReference>
<comment type="similarity">
    <text evidence="6">Belongs to the LRR-containing bacterial E3 ligase family.</text>
</comment>
<keyword evidence="4" id="KW-0677">Repeat</keyword>
<dbReference type="SUPFAM" id="SSF52058">
    <property type="entry name" value="L domain-like"/>
    <property type="match status" value="1"/>
</dbReference>
<dbReference type="PANTHER" id="PTHR48051:SF1">
    <property type="entry name" value="RAS SUPPRESSOR PROTEIN 1"/>
    <property type="match status" value="1"/>
</dbReference>